<dbReference type="GO" id="GO:0005524">
    <property type="term" value="F:ATP binding"/>
    <property type="evidence" value="ECO:0007669"/>
    <property type="project" value="UniProtKB-KW"/>
</dbReference>
<evidence type="ECO:0000256" key="1">
    <source>
        <dbReference type="ARBA" id="ARBA00022741"/>
    </source>
</evidence>
<gene>
    <name evidence="4" type="ORF">HK099_006295</name>
</gene>
<evidence type="ECO:0000313" key="4">
    <source>
        <dbReference type="EMBL" id="KAJ3215592.1"/>
    </source>
</evidence>
<dbReference type="PROSITE" id="PS00455">
    <property type="entry name" value="AMP_BINDING"/>
    <property type="match status" value="1"/>
</dbReference>
<dbReference type="AlphaFoldDB" id="A0AAD5XUF2"/>
<organism evidence="4 5">
    <name type="scientific">Clydaea vesicula</name>
    <dbReference type="NCBI Taxonomy" id="447962"/>
    <lineage>
        <taxon>Eukaryota</taxon>
        <taxon>Fungi</taxon>
        <taxon>Fungi incertae sedis</taxon>
        <taxon>Chytridiomycota</taxon>
        <taxon>Chytridiomycota incertae sedis</taxon>
        <taxon>Chytridiomycetes</taxon>
        <taxon>Lobulomycetales</taxon>
        <taxon>Lobulomycetaceae</taxon>
        <taxon>Clydaea</taxon>
    </lineage>
</organism>
<dbReference type="GO" id="GO:0005783">
    <property type="term" value="C:endoplasmic reticulum"/>
    <property type="evidence" value="ECO:0007669"/>
    <property type="project" value="TreeGrafter"/>
</dbReference>
<proteinExistence type="predicted"/>
<evidence type="ECO:0000256" key="2">
    <source>
        <dbReference type="ARBA" id="ARBA00022840"/>
    </source>
</evidence>
<accession>A0AAD5XUF2</accession>
<comment type="caution">
    <text evidence="4">The sequence shown here is derived from an EMBL/GenBank/DDBJ whole genome shotgun (WGS) entry which is preliminary data.</text>
</comment>
<dbReference type="PANTHER" id="PTHR43272">
    <property type="entry name" value="LONG-CHAIN-FATTY-ACID--COA LIGASE"/>
    <property type="match status" value="1"/>
</dbReference>
<dbReference type="Pfam" id="PF00501">
    <property type="entry name" value="AMP-binding"/>
    <property type="match status" value="1"/>
</dbReference>
<evidence type="ECO:0000259" key="3">
    <source>
        <dbReference type="Pfam" id="PF00501"/>
    </source>
</evidence>
<reference evidence="4" key="1">
    <citation type="submission" date="2020-05" db="EMBL/GenBank/DDBJ databases">
        <title>Phylogenomic resolution of chytrid fungi.</title>
        <authorList>
            <person name="Stajich J.E."/>
            <person name="Amses K."/>
            <person name="Simmons R."/>
            <person name="Seto K."/>
            <person name="Myers J."/>
            <person name="Bonds A."/>
            <person name="Quandt C.A."/>
            <person name="Barry K."/>
            <person name="Liu P."/>
            <person name="Grigoriev I."/>
            <person name="Longcore J.E."/>
            <person name="James T.Y."/>
        </authorList>
    </citation>
    <scope>NUCLEOTIDE SEQUENCE</scope>
    <source>
        <strain evidence="4">JEL0476</strain>
    </source>
</reference>
<keyword evidence="2" id="KW-0067">ATP-binding</keyword>
<dbReference type="PANTHER" id="PTHR43272:SF33">
    <property type="entry name" value="AMP-BINDING DOMAIN-CONTAINING PROTEIN-RELATED"/>
    <property type="match status" value="1"/>
</dbReference>
<dbReference type="EMBL" id="JADGJW010000533">
    <property type="protein sequence ID" value="KAJ3215592.1"/>
    <property type="molecule type" value="Genomic_DNA"/>
</dbReference>
<sequence length="725" mass="79870">MTFETAPYREFKDYEIKKNLKKCMVQIPNSKVDGASAIFRNSLSKDGLIKSLPDVTTVYDAFNRGLKVAGPNSLCFAHRPVLSKKDAKTGQPVWGEYKWQTRGEVSERRYNFGSGLKKLRADVTGNDINESQWTFGIYATNRPSWVIADHAGYAYSLIPVALFDTLASFFQGPESIEYIVNHADISILVCSLDKVQNVLKASQNCPNLKVIISMDTLEDHGASSGSQHHAISGMGASAGSILKQWSEEKGVRLFSMEEVEQLGKQNRLSPDPPKPEDIATICYTSGTTGNPKGAVTTHGNYAATTAGLMAMGINFTSDDMHLSYLPLAHAYERATMIGMVYGGVPVCFYRGDVSLLFEDIATVRPTIFNSVPRLFNRIHGAILQKTLHSGSTVTAAIFSRALAAKTESMKTTGALTHGLWDRLIFNKIKQVLGGRVRLMVSGSAPISGEVLDCLRCCFSCEVLEGFGQTETAAVASVCWPGDYRAGGTIGPVLPCTEVKLVDIPDMKYLSSDLPCPRGEIWVRGPNIMREYWKEPKKTEETLDSEGWLATGDVGSITERGLIKIIDRKKHIFKLSQGLEDNLMMDSLENELVAIIVPEPEYSVKQAIAHKIISSKTVNPGPIQPGQPLPEILKELVKSEKFQKLVMDDMIKLGKERKLAGFEYPKAIFLEGSELMSIENGLLTPTLKLRRDVAKEKYALEIKKMYEQINATKSSVKDGAQIASKL</sequence>
<dbReference type="InterPro" id="IPR042099">
    <property type="entry name" value="ANL_N_sf"/>
</dbReference>
<dbReference type="Proteomes" id="UP001211065">
    <property type="component" value="Unassembled WGS sequence"/>
</dbReference>
<dbReference type="Gene3D" id="3.40.50.12780">
    <property type="entry name" value="N-terminal domain of ligase-like"/>
    <property type="match status" value="1"/>
</dbReference>
<feature type="domain" description="AMP-dependent synthetase/ligase" evidence="3">
    <location>
        <begin position="93"/>
        <end position="532"/>
    </location>
</feature>
<keyword evidence="5" id="KW-1185">Reference proteome</keyword>
<dbReference type="SUPFAM" id="SSF56801">
    <property type="entry name" value="Acetyl-CoA synthetase-like"/>
    <property type="match status" value="1"/>
</dbReference>
<dbReference type="InterPro" id="IPR000873">
    <property type="entry name" value="AMP-dep_synth/lig_dom"/>
</dbReference>
<dbReference type="GO" id="GO:0004467">
    <property type="term" value="F:long-chain fatty acid-CoA ligase activity"/>
    <property type="evidence" value="ECO:0007669"/>
    <property type="project" value="TreeGrafter"/>
</dbReference>
<dbReference type="GO" id="GO:0016020">
    <property type="term" value="C:membrane"/>
    <property type="evidence" value="ECO:0007669"/>
    <property type="project" value="TreeGrafter"/>
</dbReference>
<dbReference type="InterPro" id="IPR020845">
    <property type="entry name" value="AMP-binding_CS"/>
</dbReference>
<protein>
    <recommendedName>
        <fullName evidence="3">AMP-dependent synthetase/ligase domain-containing protein</fullName>
    </recommendedName>
</protein>
<evidence type="ECO:0000313" key="5">
    <source>
        <dbReference type="Proteomes" id="UP001211065"/>
    </source>
</evidence>
<name>A0AAD5XUF2_9FUNG</name>
<keyword evidence="1" id="KW-0547">Nucleotide-binding</keyword>